<comment type="caution">
    <text evidence="1">The sequence shown here is derived from an EMBL/GenBank/DDBJ whole genome shotgun (WGS) entry which is preliminary data.</text>
</comment>
<gene>
    <name evidence="1" type="ORF">CLV42_110187</name>
</gene>
<evidence type="ECO:0000313" key="2">
    <source>
        <dbReference type="Proteomes" id="UP000240978"/>
    </source>
</evidence>
<proteinExistence type="predicted"/>
<accession>A0A2P8FZ87</accession>
<protein>
    <submittedName>
        <fullName evidence="1">Uncharacterized protein</fullName>
    </submittedName>
</protein>
<dbReference type="Proteomes" id="UP000240978">
    <property type="component" value="Unassembled WGS sequence"/>
</dbReference>
<organism evidence="1 2">
    <name type="scientific">Chitinophaga ginsengisoli</name>
    <dbReference type="NCBI Taxonomy" id="363837"/>
    <lineage>
        <taxon>Bacteria</taxon>
        <taxon>Pseudomonadati</taxon>
        <taxon>Bacteroidota</taxon>
        <taxon>Chitinophagia</taxon>
        <taxon>Chitinophagales</taxon>
        <taxon>Chitinophagaceae</taxon>
        <taxon>Chitinophaga</taxon>
    </lineage>
</organism>
<dbReference type="EMBL" id="PYGK01000010">
    <property type="protein sequence ID" value="PSL27033.1"/>
    <property type="molecule type" value="Genomic_DNA"/>
</dbReference>
<sequence length="144" mass="16213">MDTALGYLPESFKSYLKVTAIMDKYFLKKTLPGCGSVRTKTAVEETFNGWFLMNTPQVSTGGVYSCCMKYNNKNQSGCNKIAVHFFSLHKGHLLCRFEFDRIPSKYMFMKITLITTGNGGPCLYDPDQLIKSYEDAVANKNISS</sequence>
<evidence type="ECO:0000313" key="1">
    <source>
        <dbReference type="EMBL" id="PSL27033.1"/>
    </source>
</evidence>
<dbReference type="AlphaFoldDB" id="A0A2P8FZ87"/>
<name>A0A2P8FZ87_9BACT</name>
<keyword evidence="2" id="KW-1185">Reference proteome</keyword>
<reference evidence="1 2" key="1">
    <citation type="submission" date="2018-03" db="EMBL/GenBank/DDBJ databases">
        <title>Genomic Encyclopedia of Archaeal and Bacterial Type Strains, Phase II (KMG-II): from individual species to whole genera.</title>
        <authorList>
            <person name="Goeker M."/>
        </authorList>
    </citation>
    <scope>NUCLEOTIDE SEQUENCE [LARGE SCALE GENOMIC DNA]</scope>
    <source>
        <strain evidence="1 2">DSM 18107</strain>
    </source>
</reference>